<accession>A0A0E9WA29</accession>
<evidence type="ECO:0000313" key="1">
    <source>
        <dbReference type="EMBL" id="JAH86323.1"/>
    </source>
</evidence>
<proteinExistence type="predicted"/>
<reference evidence="1" key="2">
    <citation type="journal article" date="2015" name="Fish Shellfish Immunol.">
        <title>Early steps in the European eel (Anguilla anguilla)-Vibrio vulnificus interaction in the gills: Role of the RtxA13 toxin.</title>
        <authorList>
            <person name="Callol A."/>
            <person name="Pajuelo D."/>
            <person name="Ebbesson L."/>
            <person name="Teles M."/>
            <person name="MacKenzie S."/>
            <person name="Amaro C."/>
        </authorList>
    </citation>
    <scope>NUCLEOTIDE SEQUENCE</scope>
</reference>
<organism evidence="1">
    <name type="scientific">Anguilla anguilla</name>
    <name type="common">European freshwater eel</name>
    <name type="synonym">Muraena anguilla</name>
    <dbReference type="NCBI Taxonomy" id="7936"/>
    <lineage>
        <taxon>Eukaryota</taxon>
        <taxon>Metazoa</taxon>
        <taxon>Chordata</taxon>
        <taxon>Craniata</taxon>
        <taxon>Vertebrata</taxon>
        <taxon>Euteleostomi</taxon>
        <taxon>Actinopterygii</taxon>
        <taxon>Neopterygii</taxon>
        <taxon>Teleostei</taxon>
        <taxon>Anguilliformes</taxon>
        <taxon>Anguillidae</taxon>
        <taxon>Anguilla</taxon>
    </lineage>
</organism>
<protein>
    <submittedName>
        <fullName evidence="1">Uncharacterized protein</fullName>
    </submittedName>
</protein>
<dbReference type="EMBL" id="GBXM01022254">
    <property type="protein sequence ID" value="JAH86323.1"/>
    <property type="molecule type" value="Transcribed_RNA"/>
</dbReference>
<sequence length="46" mass="5625">MLIFSQNKKCERIKNHIYLSCYNTLIPFLCYYKHRLVLGVPWGTYR</sequence>
<reference evidence="1" key="1">
    <citation type="submission" date="2014-11" db="EMBL/GenBank/DDBJ databases">
        <authorList>
            <person name="Amaro Gonzalez C."/>
        </authorList>
    </citation>
    <scope>NUCLEOTIDE SEQUENCE</scope>
</reference>
<dbReference type="AlphaFoldDB" id="A0A0E9WA29"/>
<name>A0A0E9WA29_ANGAN</name>